<evidence type="ECO:0000256" key="23">
    <source>
        <dbReference type="ARBA" id="ARBA00074947"/>
    </source>
</evidence>
<keyword evidence="7 25" id="KW-0812">Transmembrane</keyword>
<evidence type="ECO:0000259" key="27">
    <source>
        <dbReference type="PROSITE" id="PS50846"/>
    </source>
</evidence>
<keyword evidence="5" id="KW-0813">Transport</keyword>
<dbReference type="SFLD" id="SFLDS00003">
    <property type="entry name" value="Haloacid_Dehalogenase"/>
    <property type="match status" value="1"/>
</dbReference>
<evidence type="ECO:0000256" key="15">
    <source>
        <dbReference type="ARBA" id="ARBA00022967"/>
    </source>
</evidence>
<comment type="catalytic activity">
    <reaction evidence="21">
        <text>Cu(+)(in) + ATP + H2O = Cu(+)(out) + ADP + phosphate + H(+)</text>
        <dbReference type="Rhea" id="RHEA:25792"/>
        <dbReference type="ChEBI" id="CHEBI:15377"/>
        <dbReference type="ChEBI" id="CHEBI:15378"/>
        <dbReference type="ChEBI" id="CHEBI:30616"/>
        <dbReference type="ChEBI" id="CHEBI:43474"/>
        <dbReference type="ChEBI" id="CHEBI:49552"/>
        <dbReference type="ChEBI" id="CHEBI:456216"/>
        <dbReference type="EC" id="7.2.2.8"/>
    </reaction>
</comment>
<dbReference type="GO" id="GO:0005524">
    <property type="term" value="F:ATP binding"/>
    <property type="evidence" value="ECO:0007669"/>
    <property type="project" value="UniProtKB-UniRule"/>
</dbReference>
<dbReference type="FunFam" id="3.30.70.100:FF:000009">
    <property type="entry name" value="ATPase copper transporting beta"/>
    <property type="match status" value="1"/>
</dbReference>
<dbReference type="FunFam" id="3.30.70.100:FF:000001">
    <property type="entry name" value="ATPase copper transporting beta"/>
    <property type="match status" value="5"/>
</dbReference>
<dbReference type="SUPFAM" id="SSF56784">
    <property type="entry name" value="HAD-like"/>
    <property type="match status" value="1"/>
</dbReference>
<keyword evidence="12" id="KW-0187">Copper transport</keyword>
<comment type="subcellular location">
    <subcellularLocation>
        <location evidence="1">Golgi apparatus</location>
        <location evidence="1">trans-Golgi network membrane</location>
        <topology evidence="1">Multi-pass membrane protein</topology>
    </subcellularLocation>
    <subcellularLocation>
        <location evidence="2">Late endosome</location>
    </subcellularLocation>
    <subcellularLocation>
        <location evidence="25">Membrane</location>
    </subcellularLocation>
</comment>
<evidence type="ECO:0000313" key="29">
    <source>
        <dbReference type="Proteomes" id="UP000233040"/>
    </source>
</evidence>
<dbReference type="AlphaFoldDB" id="A0A2K5RMV9"/>
<comment type="caution">
    <text evidence="25">Lacks conserved residue(s) required for the propagation of feature annotation.</text>
</comment>
<feature type="domain" description="HMA" evidence="27">
    <location>
        <begin position="563"/>
        <end position="629"/>
    </location>
</feature>
<dbReference type="InterPro" id="IPR006121">
    <property type="entry name" value="HMA_dom"/>
</dbReference>
<feature type="transmembrane region" description="Helical" evidence="25">
    <location>
        <begin position="1115"/>
        <end position="1137"/>
    </location>
</feature>
<dbReference type="InterPro" id="IPR027256">
    <property type="entry name" value="P-typ_ATPase_IB"/>
</dbReference>
<dbReference type="InterPro" id="IPR001757">
    <property type="entry name" value="P_typ_ATPase"/>
</dbReference>
<evidence type="ECO:0000256" key="17">
    <source>
        <dbReference type="ARBA" id="ARBA00023008"/>
    </source>
</evidence>
<feature type="domain" description="HMA" evidence="27">
    <location>
        <begin position="358"/>
        <end position="424"/>
    </location>
</feature>
<dbReference type="NCBIfam" id="TIGR01525">
    <property type="entry name" value="ATPase-IB_hvy"/>
    <property type="match status" value="1"/>
</dbReference>
<dbReference type="GeneTree" id="ENSGT00940000155749"/>
<organism evidence="28 29">
    <name type="scientific">Cebus imitator</name>
    <name type="common">Panamanian white-faced capuchin</name>
    <name type="synonym">Cebus capucinus imitator</name>
    <dbReference type="NCBI Taxonomy" id="2715852"/>
    <lineage>
        <taxon>Eukaryota</taxon>
        <taxon>Metazoa</taxon>
        <taxon>Chordata</taxon>
        <taxon>Craniata</taxon>
        <taxon>Vertebrata</taxon>
        <taxon>Euteleostomi</taxon>
        <taxon>Mammalia</taxon>
        <taxon>Eutheria</taxon>
        <taxon>Euarchontoglires</taxon>
        <taxon>Primates</taxon>
        <taxon>Haplorrhini</taxon>
        <taxon>Platyrrhini</taxon>
        <taxon>Cebidae</taxon>
        <taxon>Cebinae</taxon>
        <taxon>Cebus</taxon>
    </lineage>
</organism>
<dbReference type="GO" id="GO:0005770">
    <property type="term" value="C:late endosome"/>
    <property type="evidence" value="ECO:0007669"/>
    <property type="project" value="UniProtKB-SubCell"/>
</dbReference>
<proteinExistence type="inferred from homology"/>
<dbReference type="Gene3D" id="2.70.150.10">
    <property type="entry name" value="Calcium-transporting ATPase, cytoplasmic transduction domain A"/>
    <property type="match status" value="1"/>
</dbReference>
<feature type="domain" description="HMA" evidence="27">
    <location>
        <begin position="487"/>
        <end position="553"/>
    </location>
</feature>
<dbReference type="PRINTS" id="PR00119">
    <property type="entry name" value="CATATPASE"/>
</dbReference>
<evidence type="ECO:0000256" key="21">
    <source>
        <dbReference type="ARBA" id="ARBA00049289"/>
    </source>
</evidence>
<keyword evidence="13 25" id="KW-0067">ATP-binding</keyword>
<keyword evidence="14" id="KW-0460">Magnesium</keyword>
<dbReference type="InterPro" id="IPR023299">
    <property type="entry name" value="ATPase_P-typ_cyto_dom_N"/>
</dbReference>
<keyword evidence="20 25" id="KW-0472">Membrane</keyword>
<evidence type="ECO:0000256" key="13">
    <source>
        <dbReference type="ARBA" id="ARBA00022840"/>
    </source>
</evidence>
<accession>A0A2K5RMV9</accession>
<evidence type="ECO:0000256" key="2">
    <source>
        <dbReference type="ARBA" id="ARBA00004603"/>
    </source>
</evidence>
<feature type="domain" description="HMA" evidence="27">
    <location>
        <begin position="143"/>
        <end position="209"/>
    </location>
</feature>
<dbReference type="NCBIfam" id="TIGR01494">
    <property type="entry name" value="ATPase_P-type"/>
    <property type="match status" value="2"/>
</dbReference>
<dbReference type="PANTHER" id="PTHR46594:SF8">
    <property type="entry name" value="P-TYPE CU(+) TRANSPORTER"/>
    <property type="match status" value="1"/>
</dbReference>
<evidence type="ECO:0000256" key="6">
    <source>
        <dbReference type="ARBA" id="ARBA00022553"/>
    </source>
</evidence>
<dbReference type="PRINTS" id="PR00942">
    <property type="entry name" value="CUATPASEI"/>
</dbReference>
<dbReference type="FunFam" id="2.70.150.10:FF:000002">
    <property type="entry name" value="Copper-transporting ATPase 1, putative"/>
    <property type="match status" value="1"/>
</dbReference>
<dbReference type="Pfam" id="PF00403">
    <property type="entry name" value="HMA"/>
    <property type="match status" value="6"/>
</dbReference>
<dbReference type="CDD" id="cd00371">
    <property type="entry name" value="HMA"/>
    <property type="match status" value="6"/>
</dbReference>
<dbReference type="PROSITE" id="PS01047">
    <property type="entry name" value="HMA_1"/>
    <property type="match status" value="6"/>
</dbReference>
<dbReference type="GO" id="GO:0016887">
    <property type="term" value="F:ATP hydrolysis activity"/>
    <property type="evidence" value="ECO:0007669"/>
    <property type="project" value="InterPro"/>
</dbReference>
<evidence type="ECO:0000256" key="16">
    <source>
        <dbReference type="ARBA" id="ARBA00022989"/>
    </source>
</evidence>
<dbReference type="InterPro" id="IPR017969">
    <property type="entry name" value="Heavy-metal-associated_CS"/>
</dbReference>
<protein>
    <recommendedName>
        <fullName evidence="23">Copper-transporting ATPase 2</fullName>
        <ecNumber evidence="4">7.2.2.8</ecNumber>
    </recommendedName>
    <alternativeName>
        <fullName evidence="24">Copper pump 2</fullName>
    </alternativeName>
</protein>
<dbReference type="NCBIfam" id="TIGR00003">
    <property type="entry name" value="copper ion binding protein"/>
    <property type="match status" value="5"/>
</dbReference>
<dbReference type="InterPro" id="IPR044492">
    <property type="entry name" value="P_typ_ATPase_HD_dom"/>
</dbReference>
<dbReference type="GO" id="GO:0005507">
    <property type="term" value="F:copper ion binding"/>
    <property type="evidence" value="ECO:0007669"/>
    <property type="project" value="InterPro"/>
</dbReference>
<dbReference type="Ensembl" id="ENSCCAT00000047213.1">
    <property type="protein sequence ID" value="ENSCCAP00000029478.1"/>
    <property type="gene ID" value="ENSCCAG00000032531.1"/>
</dbReference>
<evidence type="ECO:0000256" key="14">
    <source>
        <dbReference type="ARBA" id="ARBA00022842"/>
    </source>
</evidence>
<dbReference type="InterPro" id="IPR036412">
    <property type="entry name" value="HAD-like_sf"/>
</dbReference>
<reference evidence="28" key="2">
    <citation type="submission" date="2025-09" db="UniProtKB">
        <authorList>
            <consortium name="Ensembl"/>
        </authorList>
    </citation>
    <scope>IDENTIFICATION</scope>
</reference>
<dbReference type="Pfam" id="PF00702">
    <property type="entry name" value="Hydrolase"/>
    <property type="match status" value="1"/>
</dbReference>
<keyword evidence="15" id="KW-1278">Translocase</keyword>
<evidence type="ECO:0000256" key="24">
    <source>
        <dbReference type="ARBA" id="ARBA00083608"/>
    </source>
</evidence>
<evidence type="ECO:0000256" key="7">
    <source>
        <dbReference type="ARBA" id="ARBA00022692"/>
    </source>
</evidence>
<dbReference type="SUPFAM" id="SSF81653">
    <property type="entry name" value="Calcium ATPase, transduction domain A"/>
    <property type="match status" value="1"/>
</dbReference>
<evidence type="ECO:0000256" key="10">
    <source>
        <dbReference type="ARBA" id="ARBA00022741"/>
    </source>
</evidence>
<dbReference type="PANTHER" id="PTHR46594">
    <property type="entry name" value="P-TYPE CATION-TRANSPORTING ATPASE"/>
    <property type="match status" value="1"/>
</dbReference>
<name>A0A2K5RMV9_CEBIM</name>
<dbReference type="Gene3D" id="3.40.1110.10">
    <property type="entry name" value="Calcium-transporting ATPase, cytoplasmic domain N"/>
    <property type="match status" value="1"/>
</dbReference>
<dbReference type="FunFam" id="3.40.50.1000:FF:000092">
    <property type="entry name" value="copper-transporting ATPase 1 isoform X2"/>
    <property type="match status" value="1"/>
</dbReference>
<dbReference type="InterPro" id="IPR059000">
    <property type="entry name" value="ATPase_P-type_domA"/>
</dbReference>
<evidence type="ECO:0000313" key="28">
    <source>
        <dbReference type="Ensembl" id="ENSCCAP00000029478.1"/>
    </source>
</evidence>
<dbReference type="InterPro" id="IPR018303">
    <property type="entry name" value="ATPase_P-typ_P_site"/>
</dbReference>
<evidence type="ECO:0000256" key="3">
    <source>
        <dbReference type="ARBA" id="ARBA00006024"/>
    </source>
</evidence>
<evidence type="ECO:0000256" key="5">
    <source>
        <dbReference type="ARBA" id="ARBA00022448"/>
    </source>
</evidence>
<evidence type="ECO:0000256" key="19">
    <source>
        <dbReference type="ARBA" id="ARBA00023065"/>
    </source>
</evidence>
<comment type="similarity">
    <text evidence="3 25">Belongs to the cation transport ATPase (P-type) (TC 3.A.3) family. Type IB subfamily.</text>
</comment>
<dbReference type="EC" id="7.2.2.8" evidence="4"/>
<dbReference type="SUPFAM" id="SSF55008">
    <property type="entry name" value="HMA, heavy metal-associated domain"/>
    <property type="match status" value="6"/>
</dbReference>
<dbReference type="GO" id="GO:0005802">
    <property type="term" value="C:trans-Golgi network"/>
    <property type="evidence" value="ECO:0007669"/>
    <property type="project" value="UniProtKB-ARBA"/>
</dbReference>
<keyword evidence="17" id="KW-0186">Copper</keyword>
<dbReference type="Proteomes" id="UP000233040">
    <property type="component" value="Unassembled WGS sequence"/>
</dbReference>
<gene>
    <name evidence="28" type="primary">ATP7B</name>
</gene>
<evidence type="ECO:0000256" key="26">
    <source>
        <dbReference type="SAM" id="MobiDB-lite"/>
    </source>
</evidence>
<keyword evidence="11" id="KW-0967">Endosome</keyword>
<dbReference type="InterPro" id="IPR006122">
    <property type="entry name" value="HMA_Cu_ion-bd"/>
</dbReference>
<feature type="domain" description="HMA" evidence="27">
    <location>
        <begin position="256"/>
        <end position="322"/>
    </location>
</feature>
<dbReference type="GO" id="GO:0016020">
    <property type="term" value="C:membrane"/>
    <property type="evidence" value="ECO:0007669"/>
    <property type="project" value="UniProtKB-SubCell"/>
</dbReference>
<evidence type="ECO:0000256" key="8">
    <source>
        <dbReference type="ARBA" id="ARBA00022723"/>
    </source>
</evidence>
<evidence type="ECO:0000256" key="4">
    <source>
        <dbReference type="ARBA" id="ARBA00012517"/>
    </source>
</evidence>
<keyword evidence="16 25" id="KW-1133">Transmembrane helix</keyword>
<keyword evidence="6" id="KW-0597">Phosphoprotein</keyword>
<keyword evidence="8 25" id="KW-0479">Metal-binding</keyword>
<reference evidence="28" key="1">
    <citation type="submission" date="2025-08" db="UniProtKB">
        <authorList>
            <consortium name="Ensembl"/>
        </authorList>
    </citation>
    <scope>IDENTIFICATION</scope>
</reference>
<evidence type="ECO:0000256" key="25">
    <source>
        <dbReference type="RuleBase" id="RU362081"/>
    </source>
</evidence>
<dbReference type="FunFam" id="3.40.1110.10:FF:000015">
    <property type="entry name" value="ATPase copper transporting beta"/>
    <property type="match status" value="1"/>
</dbReference>
<keyword evidence="9" id="KW-0677">Repeat</keyword>
<dbReference type="Gene3D" id="3.40.50.1000">
    <property type="entry name" value="HAD superfamily/HAD-like"/>
    <property type="match status" value="1"/>
</dbReference>
<dbReference type="GO" id="GO:0140581">
    <property type="term" value="F:P-type monovalent copper transporter activity"/>
    <property type="evidence" value="ECO:0007669"/>
    <property type="project" value="UniProtKB-EC"/>
</dbReference>
<evidence type="ECO:0000256" key="20">
    <source>
        <dbReference type="ARBA" id="ARBA00023136"/>
    </source>
</evidence>
<dbReference type="PROSITE" id="PS00154">
    <property type="entry name" value="ATPASE_E1_E2"/>
    <property type="match status" value="1"/>
</dbReference>
<dbReference type="InterPro" id="IPR008250">
    <property type="entry name" value="ATPase_P-typ_transduc_dom_A_sf"/>
</dbReference>
<dbReference type="Pfam" id="PF00122">
    <property type="entry name" value="E1-E2_ATPase"/>
    <property type="match status" value="1"/>
</dbReference>
<evidence type="ECO:0000256" key="12">
    <source>
        <dbReference type="ARBA" id="ARBA00022796"/>
    </source>
</evidence>
<dbReference type="FunFam" id="3.40.50.1000:FF:000144">
    <property type="entry name" value="copper-transporting ATPase 1 isoform X2"/>
    <property type="match status" value="1"/>
</dbReference>
<dbReference type="SFLD" id="SFLDF00027">
    <property type="entry name" value="p-type_atpase"/>
    <property type="match status" value="1"/>
</dbReference>
<dbReference type="Gene3D" id="3.30.70.100">
    <property type="match status" value="6"/>
</dbReference>
<comment type="subunit">
    <text evidence="22">Monomer. Interacts with COMMD1/MURR1. Interacts with DCTN4, in a copper-dependent manner. Interacts with ATOX1. Interacts (via C-terminus) with ZBTB16/PLZF.</text>
</comment>
<evidence type="ECO:0000256" key="18">
    <source>
        <dbReference type="ARBA" id="ARBA00023034"/>
    </source>
</evidence>
<evidence type="ECO:0000256" key="11">
    <source>
        <dbReference type="ARBA" id="ARBA00022753"/>
    </source>
</evidence>
<feature type="domain" description="HMA" evidence="27">
    <location>
        <begin position="58"/>
        <end position="124"/>
    </location>
</feature>
<keyword evidence="18" id="KW-0333">Golgi apparatus</keyword>
<dbReference type="PROSITE" id="PS50846">
    <property type="entry name" value="HMA_2"/>
    <property type="match status" value="6"/>
</dbReference>
<dbReference type="CDD" id="cd02094">
    <property type="entry name" value="P-type_ATPase_Cu-like"/>
    <property type="match status" value="1"/>
</dbReference>
<keyword evidence="10 25" id="KW-0547">Nucleotide-binding</keyword>
<keyword evidence="19" id="KW-0406">Ion transport</keyword>
<evidence type="ECO:0000256" key="1">
    <source>
        <dbReference type="ARBA" id="ARBA00004166"/>
    </source>
</evidence>
<sequence>MPEQERQITAREGASRKILSKLSLPNRAWEPAMKKSFAFDNVGYEGGLDGLSPSSQVTTSTIKILGMTCQSCVKSIEDRISSLKGIVSVKVSLEQGSATVNYVPSVLSPQQVCHQIGDMGFEASIAEGKAASWPSRSLPAQEAVVKLRVEGMTCQSCVSSIEGKVRKLQGVVRVKVSLSNQEAVITYQPYLIQPEDLRDHVNDMGFEAAIKNKVAPLSLGPIDIERLQSTYPKRPFTSNQNFNNSETLGHQGNHVVTLQLRIDGMHCTSCILNIEENIGQLPGIQSIQVSLENKTAQVQYDPSCTSPVSLQRAIEALPPGNFKVSLPDGAEGCGTEHRPSGSHSLGFSQRNQAQGTCSTAVIAIAGMTCASCVHSIEGMISQREGVQQISVSLAEGTGTVLYNPSVISPEELSTAIEDMGFEASVISENCSTNSLGNHSAGNSMVQTTGGVPASVQEVAPHAGGLPTNHTLDILAKSPQSTRAVALQKCFLQIKGMTCASCVSTIERNLQNKAGILSVLVALMAGKAEIKYDPEVIQPLEIAQLIQDLGFEAAVMEDYAGSDGSIELIITGMTCASCVHNIESKLTRTDGITYASVALATSKALVKFDPEIIGPRDIIKIIESKTSEALAKLMSLQAAEATVVTLGEDNLIIREEQVPMELVQRGDIVKVVPGGKFPVDGKVLEGNTMADESLITGEAMPVTKKPGSTVIAGSINAHGAVLIKATHVGSDTTLAQIVKLVEEAQMSKNPNKHISQTEVIIRFAFQTSITVLCIACPCSLGLATPTAVMVGTGVAAQNGILIKGGKPLEMAHKIKTVMFDKTGTITHGVPRVMRVLLLGDVAKLPLRKVLAVVGTAEASSEHPLGVAVTKYCKEELGTETLGYCTDFQAVPGCGIGCKVSNMEGILAHSGSPLSASHLNEAGSLPEEKDAAPQTFSVLIGNREWLRRNGLTISSDVSDAMTDHEMKGQTAILVAIDGVLCGMIAIADAVKQEAALAVHTLQSMGIDVVLITGDNRKTARAIATQVGINKVFAEVLPSHKVAKVQELQNQGKKVAMVGDGVNDSPALAQADMGVAIGTGTDVAIEAADVVLIRNDLLDLVASIHLSKRTVRRIRINLVLALIYNLVGIPIAAGVFMPVGIVLQPWMGSAAMAASSVSVVLSSLQLKCYKKPDLERYEAQVHGRMKPLTASQVSVHIGMDDRRRDSPRATPWDQVSYVSQVSLSSLTSSKPSRQSAAVDDGGDKWSLLLNDRDEEQYI</sequence>
<keyword evidence="29" id="KW-1185">Reference proteome</keyword>
<dbReference type="SFLD" id="SFLDG00002">
    <property type="entry name" value="C1.7:_P-type_atpase_like"/>
    <property type="match status" value="1"/>
</dbReference>
<evidence type="ECO:0000256" key="9">
    <source>
        <dbReference type="ARBA" id="ARBA00022737"/>
    </source>
</evidence>
<dbReference type="InterPro" id="IPR023214">
    <property type="entry name" value="HAD_sf"/>
</dbReference>
<dbReference type="InterPro" id="IPR036163">
    <property type="entry name" value="HMA_dom_sf"/>
</dbReference>
<evidence type="ECO:0000256" key="22">
    <source>
        <dbReference type="ARBA" id="ARBA00065683"/>
    </source>
</evidence>
<feature type="region of interest" description="Disordered" evidence="26">
    <location>
        <begin position="329"/>
        <end position="349"/>
    </location>
</feature>